<name>A0A972K5C9_9BACL</name>
<keyword evidence="1" id="KW-0732">Signal</keyword>
<dbReference type="PANTHER" id="PTHR14859:SF15">
    <property type="entry name" value="ENDONUCLEASE_EXONUCLEASE_PHOSPHATASE DOMAIN-CONTAINING PROTEIN"/>
    <property type="match status" value="1"/>
</dbReference>
<keyword evidence="3" id="KW-0378">Hydrolase</keyword>
<organism evidence="3 4">
    <name type="scientific">Paenibacillus foliorum</name>
    <dbReference type="NCBI Taxonomy" id="2654974"/>
    <lineage>
        <taxon>Bacteria</taxon>
        <taxon>Bacillati</taxon>
        <taxon>Bacillota</taxon>
        <taxon>Bacilli</taxon>
        <taxon>Bacillales</taxon>
        <taxon>Paenibacillaceae</taxon>
        <taxon>Paenibacillus</taxon>
    </lineage>
</organism>
<dbReference type="GO" id="GO:0016020">
    <property type="term" value="C:membrane"/>
    <property type="evidence" value="ECO:0007669"/>
    <property type="project" value="GOC"/>
</dbReference>
<comment type="caution">
    <text evidence="3">The sequence shown here is derived from an EMBL/GenBank/DDBJ whole genome shotgun (WGS) entry which is preliminary data.</text>
</comment>
<dbReference type="InterPro" id="IPR036691">
    <property type="entry name" value="Endo/exonu/phosph_ase_sf"/>
</dbReference>
<dbReference type="InterPro" id="IPR005135">
    <property type="entry name" value="Endo/exonuclease/phosphatase"/>
</dbReference>
<dbReference type="Proteomes" id="UP000641588">
    <property type="component" value="Unassembled WGS sequence"/>
</dbReference>
<evidence type="ECO:0000313" key="3">
    <source>
        <dbReference type="EMBL" id="NOU96922.1"/>
    </source>
</evidence>
<dbReference type="Gene3D" id="3.60.10.10">
    <property type="entry name" value="Endonuclease/exonuclease/phosphatase"/>
    <property type="match status" value="1"/>
</dbReference>
<keyword evidence="3" id="KW-0255">Endonuclease</keyword>
<proteinExistence type="predicted"/>
<feature type="domain" description="Endonuclease/exonuclease/phosphatase" evidence="2">
    <location>
        <begin position="45"/>
        <end position="268"/>
    </location>
</feature>
<dbReference type="Pfam" id="PF03372">
    <property type="entry name" value="Exo_endo_phos"/>
    <property type="match status" value="1"/>
</dbReference>
<dbReference type="AlphaFoldDB" id="A0A972K5C9"/>
<feature type="signal peptide" evidence="1">
    <location>
        <begin position="1"/>
        <end position="33"/>
    </location>
</feature>
<keyword evidence="3" id="KW-0540">Nuclease</keyword>
<dbReference type="GO" id="GO:0006506">
    <property type="term" value="P:GPI anchor biosynthetic process"/>
    <property type="evidence" value="ECO:0007669"/>
    <property type="project" value="TreeGrafter"/>
</dbReference>
<evidence type="ECO:0000256" key="1">
    <source>
        <dbReference type="SAM" id="SignalP"/>
    </source>
</evidence>
<protein>
    <submittedName>
        <fullName evidence="3">Endonuclease</fullName>
    </submittedName>
</protein>
<dbReference type="SUPFAM" id="SSF56219">
    <property type="entry name" value="DNase I-like"/>
    <property type="match status" value="1"/>
</dbReference>
<dbReference type="InterPro" id="IPR051916">
    <property type="entry name" value="GPI-anchor_lipid_remodeler"/>
</dbReference>
<dbReference type="EMBL" id="WHOD01000102">
    <property type="protein sequence ID" value="NOU96922.1"/>
    <property type="molecule type" value="Genomic_DNA"/>
</dbReference>
<dbReference type="GO" id="GO:0004519">
    <property type="term" value="F:endonuclease activity"/>
    <property type="evidence" value="ECO:0007669"/>
    <property type="project" value="UniProtKB-KW"/>
</dbReference>
<sequence length="280" mass="31632">MEDYMKIGAKKLFALLVVLSLSLGISNVANVQANEEEQSQSIRVMSYNIRHGEGNDNKLDINRTANVIRESNAEIVALQEVDKNWSERSDFMDQAKHLGEILGMHYAFAPNVDESPAKGKSERRQYGTAVLSKYPIVESNQYTLPKIEESSEKRGLLETVIDVDGVNVTVYSTHMSIIAGERVVQIKELAKITEEKAGPVIFMGDFNAKPNTFEMRPMFKRFSEAFQGKRNAYTAPVTKPAYQIDYILFNNNFELMRSDIIQTEASDHLPIFAQLQIKAK</sequence>
<keyword evidence="4" id="KW-1185">Reference proteome</keyword>
<reference evidence="3" key="1">
    <citation type="submission" date="2019-10" db="EMBL/GenBank/DDBJ databases">
        <title>Description of Paenibacillus glebae sp. nov.</title>
        <authorList>
            <person name="Carlier A."/>
            <person name="Qi S."/>
        </authorList>
    </citation>
    <scope>NUCLEOTIDE SEQUENCE</scope>
    <source>
        <strain evidence="3">LMG 31456</strain>
    </source>
</reference>
<feature type="chain" id="PRO_5036848842" evidence="1">
    <location>
        <begin position="34"/>
        <end position="280"/>
    </location>
</feature>
<evidence type="ECO:0000313" key="4">
    <source>
        <dbReference type="Proteomes" id="UP000641588"/>
    </source>
</evidence>
<evidence type="ECO:0000259" key="2">
    <source>
        <dbReference type="Pfam" id="PF03372"/>
    </source>
</evidence>
<dbReference type="PANTHER" id="PTHR14859">
    <property type="entry name" value="CALCOFLUOR WHITE HYPERSENSITIVE PROTEIN PRECURSOR"/>
    <property type="match status" value="1"/>
</dbReference>
<gene>
    <name evidence="3" type="ORF">GC093_27405</name>
</gene>
<accession>A0A972K5C9</accession>